<dbReference type="OrthoDB" id="2663223at2759"/>
<dbReference type="Proteomes" id="UP000257109">
    <property type="component" value="Unassembled WGS sequence"/>
</dbReference>
<evidence type="ECO:0000313" key="1">
    <source>
        <dbReference type="EMBL" id="RDX76782.1"/>
    </source>
</evidence>
<organism evidence="1 2">
    <name type="scientific">Mucuna pruriens</name>
    <name type="common">Velvet bean</name>
    <name type="synonym">Dolichos pruriens</name>
    <dbReference type="NCBI Taxonomy" id="157652"/>
    <lineage>
        <taxon>Eukaryota</taxon>
        <taxon>Viridiplantae</taxon>
        <taxon>Streptophyta</taxon>
        <taxon>Embryophyta</taxon>
        <taxon>Tracheophyta</taxon>
        <taxon>Spermatophyta</taxon>
        <taxon>Magnoliopsida</taxon>
        <taxon>eudicotyledons</taxon>
        <taxon>Gunneridae</taxon>
        <taxon>Pentapetalae</taxon>
        <taxon>rosids</taxon>
        <taxon>fabids</taxon>
        <taxon>Fabales</taxon>
        <taxon>Fabaceae</taxon>
        <taxon>Papilionoideae</taxon>
        <taxon>50 kb inversion clade</taxon>
        <taxon>NPAAA clade</taxon>
        <taxon>indigoferoid/millettioid clade</taxon>
        <taxon>Phaseoleae</taxon>
        <taxon>Mucuna</taxon>
    </lineage>
</organism>
<comment type="caution">
    <text evidence="1">The sequence shown here is derived from an EMBL/GenBank/DDBJ whole genome shotgun (WGS) entry which is preliminary data.</text>
</comment>
<protein>
    <submittedName>
        <fullName evidence="1">Uncharacterized protein</fullName>
    </submittedName>
</protein>
<name>A0A371FEN1_MUCPR</name>
<dbReference type="EMBL" id="QJKJ01009387">
    <property type="protein sequence ID" value="RDX76782.1"/>
    <property type="molecule type" value="Genomic_DNA"/>
</dbReference>
<sequence>MRLIAYSKLFPNNTNTISKEIKVFSIYNGRDYFNKHLNKALMFTLRNKMEWMNEKIDTFLKLLGHYCFKVRHPSIFGVNVFPNNKLSCTLPLKTFGCIVFIHIHEPNQGKLEPRKGIRSCTKHLISNFISYDKLSPAYSFYL</sequence>
<accession>A0A371FEN1</accession>
<proteinExistence type="predicted"/>
<feature type="non-terminal residue" evidence="1">
    <location>
        <position position="1"/>
    </location>
</feature>
<dbReference type="AlphaFoldDB" id="A0A371FEN1"/>
<keyword evidence="2" id="KW-1185">Reference proteome</keyword>
<gene>
    <name evidence="1" type="ORF">CR513_43190</name>
</gene>
<evidence type="ECO:0000313" key="2">
    <source>
        <dbReference type="Proteomes" id="UP000257109"/>
    </source>
</evidence>
<reference evidence="1" key="1">
    <citation type="submission" date="2018-05" db="EMBL/GenBank/DDBJ databases">
        <title>Draft genome of Mucuna pruriens seed.</title>
        <authorList>
            <person name="Nnadi N.E."/>
            <person name="Vos R."/>
            <person name="Hasami M.H."/>
            <person name="Devisetty U.K."/>
            <person name="Aguiy J.C."/>
        </authorList>
    </citation>
    <scope>NUCLEOTIDE SEQUENCE [LARGE SCALE GENOMIC DNA]</scope>
    <source>
        <strain evidence="1">JCA_2017</strain>
    </source>
</reference>